<evidence type="ECO:0000313" key="1">
    <source>
        <dbReference type="EMBL" id="HDI82609.1"/>
    </source>
</evidence>
<dbReference type="AlphaFoldDB" id="A0A7C0VB55"/>
<sequence>MFIVLLTSLYINPQLEKPIFEKVYTPVEVEFVIITEKDTLKQILIKESTDITMLEIRPWREVISMGKTVTIDDTRSDTVPLFIYSERMKTIPREYILGYIFFGKQWAFLSAKLKKIDRSTYSGVGGLRIILNNLMYPVEVKKESMEIKIDGYRNVKGLGLIPEKVYVYNGKDLAYTRTIERVSYGLGLSGKSMEDLEKKIKIDEF</sequence>
<organism evidence="1">
    <name type="scientific">candidate division WOR-3 bacterium</name>
    <dbReference type="NCBI Taxonomy" id="2052148"/>
    <lineage>
        <taxon>Bacteria</taxon>
        <taxon>Bacteria division WOR-3</taxon>
    </lineage>
</organism>
<protein>
    <submittedName>
        <fullName evidence="1">Uncharacterized protein</fullName>
    </submittedName>
</protein>
<proteinExistence type="predicted"/>
<name>A0A7C0VB55_UNCW3</name>
<accession>A0A7C0VB55</accession>
<gene>
    <name evidence="1" type="ORF">ENF18_02315</name>
</gene>
<dbReference type="Proteomes" id="UP000885847">
    <property type="component" value="Unassembled WGS sequence"/>
</dbReference>
<reference evidence="1" key="1">
    <citation type="journal article" date="2020" name="mSystems">
        <title>Genome- and Community-Level Interaction Insights into Carbon Utilization and Element Cycling Functions of Hydrothermarchaeota in Hydrothermal Sediment.</title>
        <authorList>
            <person name="Zhou Z."/>
            <person name="Liu Y."/>
            <person name="Xu W."/>
            <person name="Pan J."/>
            <person name="Luo Z.H."/>
            <person name="Li M."/>
        </authorList>
    </citation>
    <scope>NUCLEOTIDE SEQUENCE [LARGE SCALE GENOMIC DNA]</scope>
    <source>
        <strain evidence="1">HyVt-102</strain>
    </source>
</reference>
<dbReference type="EMBL" id="DQWE01000103">
    <property type="protein sequence ID" value="HDI82609.1"/>
    <property type="molecule type" value="Genomic_DNA"/>
</dbReference>
<comment type="caution">
    <text evidence="1">The sequence shown here is derived from an EMBL/GenBank/DDBJ whole genome shotgun (WGS) entry which is preliminary data.</text>
</comment>